<accession>A0A1L7V0S1</accession>
<evidence type="ECO:0000313" key="2">
    <source>
        <dbReference type="Proteomes" id="UP000183971"/>
    </source>
</evidence>
<gene>
    <name evidence="1" type="ORF">FPRO_01330</name>
</gene>
<keyword evidence="2" id="KW-1185">Reference proteome</keyword>
<dbReference type="RefSeq" id="XP_031075143.1">
    <property type="nucleotide sequence ID" value="XM_031232672.1"/>
</dbReference>
<dbReference type="EMBL" id="FJOF01000001">
    <property type="protein sequence ID" value="CZR34356.1"/>
    <property type="molecule type" value="Genomic_DNA"/>
</dbReference>
<organism evidence="1 2">
    <name type="scientific">Fusarium proliferatum (strain ET1)</name>
    <name type="common">Orchid endophyte fungus</name>
    <dbReference type="NCBI Taxonomy" id="1227346"/>
    <lineage>
        <taxon>Eukaryota</taxon>
        <taxon>Fungi</taxon>
        <taxon>Dikarya</taxon>
        <taxon>Ascomycota</taxon>
        <taxon>Pezizomycotina</taxon>
        <taxon>Sordariomycetes</taxon>
        <taxon>Hypocreomycetidae</taxon>
        <taxon>Hypocreales</taxon>
        <taxon>Nectriaceae</taxon>
        <taxon>Fusarium</taxon>
        <taxon>Fusarium fujikuroi species complex</taxon>
    </lineage>
</organism>
<proteinExistence type="predicted"/>
<evidence type="ECO:0000313" key="1">
    <source>
        <dbReference type="EMBL" id="CZR34356.1"/>
    </source>
</evidence>
<protein>
    <submittedName>
        <fullName evidence="1">Uncharacterized protein</fullName>
    </submittedName>
</protein>
<dbReference type="VEuPathDB" id="FungiDB:FPRO_01330"/>
<sequence length="87" mass="9892">MYPFLSDLNTLQTGVLVGISFEVVSNQNPSLEQARACYSRDLASNYTTTEQSATPKVPSPTRHFPELAVEIWFVVTLRFWGKVKRQQ</sequence>
<comment type="caution">
    <text evidence="1">The sequence shown here is derived from an EMBL/GenBank/DDBJ whole genome shotgun (WGS) entry which is preliminary data.</text>
</comment>
<reference evidence="2" key="1">
    <citation type="journal article" date="2016" name="Genome Biol. Evol.">
        <title>Comparative 'omics' of the Fusarium fujikuroi species complex highlights differences in genetic potential and metabolite synthesis.</title>
        <authorList>
            <person name="Niehaus E.-M."/>
            <person name="Muensterkoetter M."/>
            <person name="Proctor R.H."/>
            <person name="Brown D.W."/>
            <person name="Sharon A."/>
            <person name="Idan Y."/>
            <person name="Oren-Young L."/>
            <person name="Sieber C.M."/>
            <person name="Novak O."/>
            <person name="Pencik A."/>
            <person name="Tarkowska D."/>
            <person name="Hromadova K."/>
            <person name="Freeman S."/>
            <person name="Maymon M."/>
            <person name="Elazar M."/>
            <person name="Youssef S.A."/>
            <person name="El-Shabrawy E.S.M."/>
            <person name="Shalaby A.B.A."/>
            <person name="Houterman P."/>
            <person name="Brock N.L."/>
            <person name="Burkhardt I."/>
            <person name="Tsavkelova E.A."/>
            <person name="Dickschat J.S."/>
            <person name="Galuszka P."/>
            <person name="Gueldener U."/>
            <person name="Tudzynski B."/>
        </authorList>
    </citation>
    <scope>NUCLEOTIDE SEQUENCE [LARGE SCALE GENOMIC DNA]</scope>
    <source>
        <strain evidence="2">ET1</strain>
    </source>
</reference>
<dbReference type="AlphaFoldDB" id="A0A1L7V0S1"/>
<dbReference type="GeneID" id="42046217"/>
<dbReference type="Proteomes" id="UP000183971">
    <property type="component" value="Unassembled WGS sequence"/>
</dbReference>
<name>A0A1L7V0S1_FUSPR</name>